<accession>A0A4D5RVB9</accession>
<keyword evidence="1" id="KW-0732">Signal</keyword>
<proteinExistence type="predicted"/>
<dbReference type="EMBL" id="GHJT01007309">
    <property type="protein sequence ID" value="MOY41280.1"/>
    <property type="molecule type" value="Transcribed_RNA"/>
</dbReference>
<reference evidence="2" key="1">
    <citation type="submission" date="2019-04" db="EMBL/GenBank/DDBJ databases">
        <title>An insight into the mialome of Ixodes scapularis.</title>
        <authorList>
            <person name="Ribeiro J.M."/>
            <person name="Mather T.N."/>
            <person name="Karim S."/>
        </authorList>
    </citation>
    <scope>NUCLEOTIDE SEQUENCE</scope>
</reference>
<dbReference type="AlphaFoldDB" id="A0A4D5RVB9"/>
<feature type="signal peptide" evidence="1">
    <location>
        <begin position="1"/>
        <end position="17"/>
    </location>
</feature>
<sequence>MAIVVTLLLICLQPCDASHSSVAPGHAQLCLLDSTTKTKVEVRAPKPYNQATLATAELLRASFPSIVSVSKQMMTRNSGQLPPSMSDGGNRTTDLPVFWFPPSPIDGATFPAFPLSTSSQ</sequence>
<feature type="chain" id="PRO_5020022283" evidence="1">
    <location>
        <begin position="18"/>
        <end position="120"/>
    </location>
</feature>
<name>A0A4D5RVB9_IXOSC</name>
<evidence type="ECO:0000313" key="2">
    <source>
        <dbReference type="EMBL" id="MOY41280.1"/>
    </source>
</evidence>
<organism evidence="2">
    <name type="scientific">Ixodes scapularis</name>
    <name type="common">Black-legged tick</name>
    <name type="synonym">Deer tick</name>
    <dbReference type="NCBI Taxonomy" id="6945"/>
    <lineage>
        <taxon>Eukaryota</taxon>
        <taxon>Metazoa</taxon>
        <taxon>Ecdysozoa</taxon>
        <taxon>Arthropoda</taxon>
        <taxon>Chelicerata</taxon>
        <taxon>Arachnida</taxon>
        <taxon>Acari</taxon>
        <taxon>Parasitiformes</taxon>
        <taxon>Ixodida</taxon>
        <taxon>Ixodoidea</taxon>
        <taxon>Ixodidae</taxon>
        <taxon>Ixodinae</taxon>
        <taxon>Ixodes</taxon>
    </lineage>
</organism>
<protein>
    <submittedName>
        <fullName evidence="2">Putative secreted protein</fullName>
    </submittedName>
</protein>
<evidence type="ECO:0000256" key="1">
    <source>
        <dbReference type="SAM" id="SignalP"/>
    </source>
</evidence>